<dbReference type="EMBL" id="LABY01000098">
    <property type="protein sequence ID" value="KMO36539.1"/>
    <property type="molecule type" value="Genomic_DNA"/>
</dbReference>
<dbReference type="InterPro" id="IPR001279">
    <property type="entry name" value="Metallo-B-lactamas"/>
</dbReference>
<organism evidence="2 3">
    <name type="scientific">Methylobacterium variabile</name>
    <dbReference type="NCBI Taxonomy" id="298794"/>
    <lineage>
        <taxon>Bacteria</taxon>
        <taxon>Pseudomonadati</taxon>
        <taxon>Pseudomonadota</taxon>
        <taxon>Alphaproteobacteria</taxon>
        <taxon>Hyphomicrobiales</taxon>
        <taxon>Methylobacteriaceae</taxon>
        <taxon>Methylobacterium</taxon>
    </lineage>
</organism>
<dbReference type="AlphaFoldDB" id="A0A0J6SS83"/>
<dbReference type="Pfam" id="PF00753">
    <property type="entry name" value="Lactamase_B"/>
    <property type="match status" value="1"/>
</dbReference>
<keyword evidence="3" id="KW-1185">Reference proteome</keyword>
<dbReference type="Proteomes" id="UP000035955">
    <property type="component" value="Unassembled WGS sequence"/>
</dbReference>
<dbReference type="InterPro" id="IPR036866">
    <property type="entry name" value="RibonucZ/Hydroxyglut_hydro"/>
</dbReference>
<dbReference type="PANTHER" id="PTHR30619">
    <property type="entry name" value="DNA INTERNALIZATION/COMPETENCE PROTEIN COMEC/REC2"/>
    <property type="match status" value="1"/>
</dbReference>
<dbReference type="InterPro" id="IPR052159">
    <property type="entry name" value="Competence_DNA_uptake"/>
</dbReference>
<evidence type="ECO:0000259" key="1">
    <source>
        <dbReference type="Pfam" id="PF00753"/>
    </source>
</evidence>
<gene>
    <name evidence="2" type="ORF">VQ02_15285</name>
</gene>
<dbReference type="PANTHER" id="PTHR30619:SF1">
    <property type="entry name" value="RECOMBINATION PROTEIN 2"/>
    <property type="match status" value="1"/>
</dbReference>
<comment type="caution">
    <text evidence="2">The sequence shown here is derived from an EMBL/GenBank/DDBJ whole genome shotgun (WGS) entry which is preliminary data.</text>
</comment>
<dbReference type="OrthoDB" id="418728at2"/>
<reference evidence="2 3" key="1">
    <citation type="submission" date="2015-03" db="EMBL/GenBank/DDBJ databases">
        <title>Genome sequencing of Methylobacterium variabile DSM 16961.</title>
        <authorList>
            <person name="Chaudhry V."/>
            <person name="Patil P.B."/>
        </authorList>
    </citation>
    <scope>NUCLEOTIDE SEQUENCE [LARGE SCALE GENOMIC DNA]</scope>
    <source>
        <strain evidence="2 3">DSM 16961</strain>
    </source>
</reference>
<dbReference type="PATRIC" id="fig|298794.3.peg.7976"/>
<name>A0A0J6SS83_9HYPH</name>
<dbReference type="RefSeq" id="WP_048445051.1">
    <property type="nucleotide sequence ID" value="NZ_LABY01000098.1"/>
</dbReference>
<dbReference type="SUPFAM" id="SSF56281">
    <property type="entry name" value="Metallo-hydrolase/oxidoreductase"/>
    <property type="match status" value="1"/>
</dbReference>
<dbReference type="Gene3D" id="3.60.15.10">
    <property type="entry name" value="Ribonuclease Z/Hydroxyacylglutathione hydrolase-like"/>
    <property type="match status" value="1"/>
</dbReference>
<protein>
    <recommendedName>
        <fullName evidence="1">Metallo-beta-lactamase domain-containing protein</fullName>
    </recommendedName>
</protein>
<feature type="domain" description="Metallo-beta-lactamase" evidence="1">
    <location>
        <begin position="25"/>
        <end position="78"/>
    </location>
</feature>
<sequence>MFKLHAVQAQFGDALILEFETARKRRFILVDGGPPGSFEADLDAALKEIAGPGATLDLLVLSHVDNDHVIGVLDLLAAAEEDIADGRDPRVTIKGLWHNSFGRSIDPDGEITQRIQQLMTLAGSAAVSMPFATDAFLGVREGQKLGVMARKLGIPVNRGFDGDLILADTAKRPIPVNGLTVRVIGPSKANLDALRKEWLAWLARAEADAARDPGTAAMSDRSVPNLSSIVLHVAFAGRTVLLTGDARGDHIVQGLRRAGLLDAAGTCHVDVLKVQHHGNDRNADGGFFRTVTADTYVISANGKYGNPDYDTLKWIVEAADGRAIRLVVTNETETTRKLLETHDPARHGYAMDVLPKGRHSIGVELAP</sequence>
<evidence type="ECO:0000313" key="2">
    <source>
        <dbReference type="EMBL" id="KMO36539.1"/>
    </source>
</evidence>
<accession>A0A0J6SS83</accession>
<evidence type="ECO:0000313" key="3">
    <source>
        <dbReference type="Proteomes" id="UP000035955"/>
    </source>
</evidence>
<proteinExistence type="predicted"/>